<reference evidence="2" key="1">
    <citation type="journal article" date="2012" name="Nat. Biotechnol.">
        <title>Reference genome sequence of the model plant Setaria.</title>
        <authorList>
            <person name="Bennetzen J.L."/>
            <person name="Schmutz J."/>
            <person name="Wang H."/>
            <person name="Percifield R."/>
            <person name="Hawkins J."/>
            <person name="Pontaroli A.C."/>
            <person name="Estep M."/>
            <person name="Feng L."/>
            <person name="Vaughn J.N."/>
            <person name="Grimwood J."/>
            <person name="Jenkins J."/>
            <person name="Barry K."/>
            <person name="Lindquist E."/>
            <person name="Hellsten U."/>
            <person name="Deshpande S."/>
            <person name="Wang X."/>
            <person name="Wu X."/>
            <person name="Mitros T."/>
            <person name="Triplett J."/>
            <person name="Yang X."/>
            <person name="Ye C.Y."/>
            <person name="Mauro-Herrera M."/>
            <person name="Wang L."/>
            <person name="Li P."/>
            <person name="Sharma M."/>
            <person name="Sharma R."/>
            <person name="Ronald P.C."/>
            <person name="Panaud O."/>
            <person name="Kellogg E.A."/>
            <person name="Brutnell T.P."/>
            <person name="Doust A.N."/>
            <person name="Tuskan G.A."/>
            <person name="Rokhsar D."/>
            <person name="Devos K.M."/>
        </authorList>
    </citation>
    <scope>NUCLEOTIDE SEQUENCE [LARGE SCALE GENOMIC DNA]</scope>
    <source>
        <strain evidence="2">cv. Yugu1</strain>
    </source>
</reference>
<sequence>MAAVLDAMAPYVQKLIADMHGTRRGVSWLASSHWIYVRACSDLYTKNIRTWWYELLPRL</sequence>
<dbReference type="EnsemblPlants" id="KQK95992">
    <property type="protein sequence ID" value="KQK95992"/>
    <property type="gene ID" value="SETIT_028546mg"/>
</dbReference>
<dbReference type="EMBL" id="AGNK02005275">
    <property type="status" value="NOT_ANNOTATED_CDS"/>
    <property type="molecule type" value="Genomic_DNA"/>
</dbReference>
<proteinExistence type="predicted"/>
<dbReference type="InParanoid" id="K3ZPL6"/>
<dbReference type="Gramene" id="KQK95992">
    <property type="protein sequence ID" value="KQK95992"/>
    <property type="gene ID" value="SETIT_028546mg"/>
</dbReference>
<dbReference type="HOGENOM" id="CLU_2965349_0_0_1"/>
<organism evidence="1 2">
    <name type="scientific">Setaria italica</name>
    <name type="common">Foxtail millet</name>
    <name type="synonym">Panicum italicum</name>
    <dbReference type="NCBI Taxonomy" id="4555"/>
    <lineage>
        <taxon>Eukaryota</taxon>
        <taxon>Viridiplantae</taxon>
        <taxon>Streptophyta</taxon>
        <taxon>Embryophyta</taxon>
        <taxon>Tracheophyta</taxon>
        <taxon>Spermatophyta</taxon>
        <taxon>Magnoliopsida</taxon>
        <taxon>Liliopsida</taxon>
        <taxon>Poales</taxon>
        <taxon>Poaceae</taxon>
        <taxon>PACMAD clade</taxon>
        <taxon>Panicoideae</taxon>
        <taxon>Panicodae</taxon>
        <taxon>Paniceae</taxon>
        <taxon>Cenchrinae</taxon>
        <taxon>Setaria</taxon>
    </lineage>
</organism>
<dbReference type="AlphaFoldDB" id="K3ZPL6"/>
<evidence type="ECO:0000313" key="2">
    <source>
        <dbReference type="Proteomes" id="UP000004995"/>
    </source>
</evidence>
<protein>
    <submittedName>
        <fullName evidence="1">Uncharacterized protein</fullName>
    </submittedName>
</protein>
<reference evidence="1" key="2">
    <citation type="submission" date="2018-08" db="UniProtKB">
        <authorList>
            <consortium name="EnsemblPlants"/>
        </authorList>
    </citation>
    <scope>IDENTIFICATION</scope>
    <source>
        <strain evidence="1">Yugu1</strain>
    </source>
</reference>
<accession>K3ZPL6</accession>
<keyword evidence="2" id="KW-1185">Reference proteome</keyword>
<dbReference type="Proteomes" id="UP000004995">
    <property type="component" value="Unassembled WGS sequence"/>
</dbReference>
<evidence type="ECO:0000313" key="1">
    <source>
        <dbReference type="EnsemblPlants" id="KQK95992"/>
    </source>
</evidence>
<name>K3ZPL6_SETIT</name>